<organism evidence="2 3">
    <name type="scientific">Amycolatopsis thailandensis</name>
    <dbReference type="NCBI Taxonomy" id="589330"/>
    <lineage>
        <taxon>Bacteria</taxon>
        <taxon>Bacillati</taxon>
        <taxon>Actinomycetota</taxon>
        <taxon>Actinomycetes</taxon>
        <taxon>Pseudonocardiales</taxon>
        <taxon>Pseudonocardiaceae</taxon>
        <taxon>Amycolatopsis</taxon>
    </lineage>
</organism>
<dbReference type="Proteomes" id="UP000215223">
    <property type="component" value="Unassembled WGS sequence"/>
</dbReference>
<protein>
    <recommendedName>
        <fullName evidence="4">Integrase</fullName>
    </recommendedName>
</protein>
<sequence length="710" mass="78091">MTTPVTHLPGDPAQSPFAGQRVCEIAGLALSSGSTGPCFEDTIWDLNDLAGKPVQLSGTVLIWDFTSITHPRWQWVARELLLALLAPGHDQVAALPLAHRRALHPITCGNRLDFLTRWFNWLSEQDVTDLGDVTQLHCDRFLQHERERGLADSTILAAAVVIKDVARYGALFTTDRYPDALVPWNGKSLAEVSGYQRSGENVTQPVPPEILHPALQAALHVVETVAPHLAVLIEQRRSGKQQPQTAASSRPDEVATYLARRIAGAKALPQADEHRVAARLKNGWRHTDPLLWLAFGDMAHDLGVEFSRPAVERHRNLLEDAVAQLGIAPAIARDAILIERADGQGRVPWTLPLTPMRLHYLRNHVFNACLMVTTAVSGMRSGELMEITAASPLPPRELAADLFRFALGSTRIKGEQFGGVDDEWVVIEAAHRAVKLAARLAGTEPGESVFGRFTFTSRFNTFRNWVNSSEGARLGFAAIPDGRVTAPMLRRTLSLELAHRPNGLFAAKLHLKHISVATTEGYAARPGGSQARFRAETVIEERKHRENLTVAAFRDYQAGAMPTGPGARSLISAFDHVDAQLRKDQAAQPTVVASDRHVEMLLKKLANALHIQAANYCWFTDPRKALCLRLAGTPDATQPLAGLCDAARCPQATFHQHHRDVWASNARTTKTFLGNPRIPNGEKLRLTAEHERARQVVDAIDANATRDNRP</sequence>
<dbReference type="InterPro" id="IPR010998">
    <property type="entry name" value="Integrase_recombinase_N"/>
</dbReference>
<dbReference type="EMBL" id="NMQT01000043">
    <property type="protein sequence ID" value="OXM56433.1"/>
    <property type="molecule type" value="Genomic_DNA"/>
</dbReference>
<dbReference type="Gene3D" id="1.10.150.130">
    <property type="match status" value="1"/>
</dbReference>
<keyword evidence="1" id="KW-0238">DNA-binding</keyword>
<name>A0A229SBX4_9PSEU</name>
<proteinExistence type="predicted"/>
<evidence type="ECO:0000313" key="2">
    <source>
        <dbReference type="EMBL" id="OXM56433.1"/>
    </source>
</evidence>
<dbReference type="OrthoDB" id="3589776at2"/>
<dbReference type="GO" id="GO:0003677">
    <property type="term" value="F:DNA binding"/>
    <property type="evidence" value="ECO:0007669"/>
    <property type="project" value="UniProtKB-KW"/>
</dbReference>
<comment type="caution">
    <text evidence="2">The sequence shown here is derived from an EMBL/GenBank/DDBJ whole genome shotgun (WGS) entry which is preliminary data.</text>
</comment>
<keyword evidence="3" id="KW-1185">Reference proteome</keyword>
<dbReference type="AlphaFoldDB" id="A0A229SBX4"/>
<gene>
    <name evidence="2" type="ORF">CFP71_13480</name>
</gene>
<accession>A0A229SBX4</accession>
<evidence type="ECO:0008006" key="4">
    <source>
        <dbReference type="Google" id="ProtNLM"/>
    </source>
</evidence>
<dbReference type="RefSeq" id="WP_093934193.1">
    <property type="nucleotide sequence ID" value="NZ_NMQT01000043.1"/>
</dbReference>
<evidence type="ECO:0000256" key="1">
    <source>
        <dbReference type="ARBA" id="ARBA00023125"/>
    </source>
</evidence>
<reference evidence="2 3" key="1">
    <citation type="submission" date="2017-07" db="EMBL/GenBank/DDBJ databases">
        <title>Amycolatopsis thailandensis Genome sequencing and assembly.</title>
        <authorList>
            <person name="Kaur N."/>
            <person name="Mayilraj S."/>
        </authorList>
    </citation>
    <scope>NUCLEOTIDE SEQUENCE [LARGE SCALE GENOMIC DNA]</scope>
    <source>
        <strain evidence="2 3">JCM 16380</strain>
    </source>
</reference>
<evidence type="ECO:0000313" key="3">
    <source>
        <dbReference type="Proteomes" id="UP000215223"/>
    </source>
</evidence>